<name>A0A9I9EKJ0_CUCME</name>
<proteinExistence type="predicted"/>
<reference evidence="2" key="1">
    <citation type="submission" date="2023-03" db="UniProtKB">
        <authorList>
            <consortium name="EnsemblPlants"/>
        </authorList>
    </citation>
    <scope>IDENTIFICATION</scope>
</reference>
<organism evidence="2">
    <name type="scientific">Cucumis melo</name>
    <name type="common">Muskmelon</name>
    <dbReference type="NCBI Taxonomy" id="3656"/>
    <lineage>
        <taxon>Eukaryota</taxon>
        <taxon>Viridiplantae</taxon>
        <taxon>Streptophyta</taxon>
        <taxon>Embryophyta</taxon>
        <taxon>Tracheophyta</taxon>
        <taxon>Spermatophyta</taxon>
        <taxon>Magnoliopsida</taxon>
        <taxon>eudicotyledons</taxon>
        <taxon>Gunneridae</taxon>
        <taxon>Pentapetalae</taxon>
        <taxon>rosids</taxon>
        <taxon>fabids</taxon>
        <taxon>Cucurbitales</taxon>
        <taxon>Cucurbitaceae</taxon>
        <taxon>Benincaseae</taxon>
        <taxon>Cucumis</taxon>
    </lineage>
</organism>
<dbReference type="GO" id="GO:0046983">
    <property type="term" value="F:protein dimerization activity"/>
    <property type="evidence" value="ECO:0007669"/>
    <property type="project" value="InterPro"/>
</dbReference>
<protein>
    <recommendedName>
        <fullName evidence="1">HAT C-terminal dimerisation domain-containing protein</fullName>
    </recommendedName>
</protein>
<feature type="domain" description="HAT C-terminal dimerisation" evidence="1">
    <location>
        <begin position="91"/>
        <end position="151"/>
    </location>
</feature>
<dbReference type="AlphaFoldDB" id="A0A9I9EKJ0"/>
<dbReference type="SUPFAM" id="SSF53098">
    <property type="entry name" value="Ribonuclease H-like"/>
    <property type="match status" value="1"/>
</dbReference>
<accession>A0A9I9EKJ0</accession>
<dbReference type="InterPro" id="IPR012337">
    <property type="entry name" value="RNaseH-like_sf"/>
</dbReference>
<dbReference type="Pfam" id="PF05699">
    <property type="entry name" value="Dimer_Tnp_hAT"/>
    <property type="match status" value="1"/>
</dbReference>
<dbReference type="PANTHER" id="PTHR23272:SF187">
    <property type="entry name" value="AC9 TRANSPOSASE-RELATED"/>
    <property type="match status" value="1"/>
</dbReference>
<evidence type="ECO:0000259" key="1">
    <source>
        <dbReference type="Pfam" id="PF05699"/>
    </source>
</evidence>
<dbReference type="InterPro" id="IPR008906">
    <property type="entry name" value="HATC_C_dom"/>
</dbReference>
<dbReference type="EnsemblPlants" id="MELO3C035009.2.1">
    <property type="protein sequence ID" value="MELO3C035009.2.1"/>
    <property type="gene ID" value="MELO3C035009.2"/>
</dbReference>
<dbReference type="Gramene" id="MELO3C035009.2.1">
    <property type="protein sequence ID" value="MELO3C035009.2.1"/>
    <property type="gene ID" value="MELO3C035009.2"/>
</dbReference>
<sequence length="363" mass="41918">MCNALNYLEVALDDLNVFSPNVYPLKTADRKCLSHAHAYRLAEANGVWGNRLLRSRGGRHRNAPIYCNARVAVHDRFKQSNKTYLDDAKTEVTRYLDEARIEDEYLDLLNWWKVNSSQFKIISQVGRDINSIPILTVPSEFTFSTKGRRHSFARRIGFNLNFWMTLLKKLTGLKKLMKVKEHLMYLNNFFVAIALNAHLCSGLTMQFSQPFSLEDTIKMCVTFFFLHFLEGYEIKEINGNSRLFMEASAIKCQVVEMGLMTTSLLSAENFQSLQNLCFLASLYYNYLPSFRFIEEKIRAINFIDLEMVVVITQVANERVGPLVQDLECISTIPLTLKRNHIAYTNYKAGHILSVPRIRPLLEK</sequence>
<dbReference type="PANTHER" id="PTHR23272">
    <property type="entry name" value="BED FINGER-RELATED"/>
    <property type="match status" value="1"/>
</dbReference>
<evidence type="ECO:0000313" key="2">
    <source>
        <dbReference type="EnsemblPlants" id="MELO3C035009.2.1"/>
    </source>
</evidence>